<evidence type="ECO:0000313" key="3">
    <source>
        <dbReference type="Proteomes" id="UP001331515"/>
    </source>
</evidence>
<reference evidence="2 3" key="1">
    <citation type="journal article" date="2023" name="Mol. Biol. Evol.">
        <title>Genomics of Secondarily Temperate Adaptation in the Only Non-Antarctic Icefish.</title>
        <authorList>
            <person name="Rivera-Colon A.G."/>
            <person name="Rayamajhi N."/>
            <person name="Minhas B.F."/>
            <person name="Madrigal G."/>
            <person name="Bilyk K.T."/>
            <person name="Yoon V."/>
            <person name="Hune M."/>
            <person name="Gregory S."/>
            <person name="Cheng C.H.C."/>
            <person name="Catchen J.M."/>
        </authorList>
    </citation>
    <scope>NUCLEOTIDE SEQUENCE [LARGE SCALE GENOMIC DNA]</scope>
    <source>
        <tissue evidence="2">White muscle</tissue>
    </source>
</reference>
<dbReference type="EMBL" id="JAURVH010001519">
    <property type="protein sequence ID" value="KAK5925998.1"/>
    <property type="molecule type" value="Genomic_DNA"/>
</dbReference>
<dbReference type="AlphaFoldDB" id="A0AAN8DSY0"/>
<proteinExistence type="predicted"/>
<evidence type="ECO:0000256" key="1">
    <source>
        <dbReference type="SAM" id="MobiDB-lite"/>
    </source>
</evidence>
<keyword evidence="3" id="KW-1185">Reference proteome</keyword>
<sequence>MLALSYKRMLVQTVFTLRAKKKKKTKLWSIRHLSQWPLHSQHREDNRRTRENLTDISFSNKGDGWPVLYGSDADRPPVCWRQGGCCGQCGRCGPGNTCLIRKSNQCNVRNPWHVLSGFVTMVIKLHTSVFQMKTSLIPAKTSLPLNSHSLPLNSTSPPLTSTSLNKA</sequence>
<dbReference type="Proteomes" id="UP001331515">
    <property type="component" value="Unassembled WGS sequence"/>
</dbReference>
<accession>A0AAN8DSY0</accession>
<evidence type="ECO:0000313" key="2">
    <source>
        <dbReference type="EMBL" id="KAK5925998.1"/>
    </source>
</evidence>
<name>A0AAN8DSY0_CHAGU</name>
<gene>
    <name evidence="2" type="ORF">CgunFtcFv8_021605</name>
</gene>
<organism evidence="2 3">
    <name type="scientific">Champsocephalus gunnari</name>
    <name type="common">Mackerel icefish</name>
    <dbReference type="NCBI Taxonomy" id="52237"/>
    <lineage>
        <taxon>Eukaryota</taxon>
        <taxon>Metazoa</taxon>
        <taxon>Chordata</taxon>
        <taxon>Craniata</taxon>
        <taxon>Vertebrata</taxon>
        <taxon>Euteleostomi</taxon>
        <taxon>Actinopterygii</taxon>
        <taxon>Neopterygii</taxon>
        <taxon>Teleostei</taxon>
        <taxon>Neoteleostei</taxon>
        <taxon>Acanthomorphata</taxon>
        <taxon>Eupercaria</taxon>
        <taxon>Perciformes</taxon>
        <taxon>Notothenioidei</taxon>
        <taxon>Channichthyidae</taxon>
        <taxon>Champsocephalus</taxon>
    </lineage>
</organism>
<feature type="region of interest" description="Disordered" evidence="1">
    <location>
        <begin position="148"/>
        <end position="167"/>
    </location>
</feature>
<protein>
    <submittedName>
        <fullName evidence="2">Uncharacterized protein</fullName>
    </submittedName>
</protein>
<comment type="caution">
    <text evidence="2">The sequence shown here is derived from an EMBL/GenBank/DDBJ whole genome shotgun (WGS) entry which is preliminary data.</text>
</comment>